<evidence type="ECO:0000256" key="1">
    <source>
        <dbReference type="ARBA" id="ARBA00010062"/>
    </source>
</evidence>
<keyword evidence="3" id="KW-0813">Transport</keyword>
<dbReference type="RefSeq" id="WP_207134710.1">
    <property type="nucleotide sequence ID" value="NZ_JAFLNA010000008.1"/>
</dbReference>
<comment type="caution">
    <text evidence="5">The sequence shown here is derived from an EMBL/GenBank/DDBJ whole genome shotgun (WGS) entry which is preliminary data.</text>
</comment>
<dbReference type="EMBL" id="JAFLNA010000008">
    <property type="protein sequence ID" value="MBO0132274.1"/>
    <property type="molecule type" value="Genomic_DNA"/>
</dbReference>
<gene>
    <name evidence="5" type="ORF">JZX89_16190</name>
</gene>
<keyword evidence="3" id="KW-0029">Amino-acid transport</keyword>
<name>A0ABS3EJX4_9HYPH</name>
<dbReference type="PRINTS" id="PR00038">
    <property type="entry name" value="HTHLUXR"/>
</dbReference>
<sequence length="558" mass="61821">MEELEDRTGAEYVGRLDDVVRYARAFLSTDRDQLAFHLSDPSGQWLRVSLWRSSVGQKLRAAVQVCVIDPPFDLTWRELDILTLVAAGFANETIAARLEISLRTVAKHVEHMFRKTDIWTRAGLASHAVDNDLLRLPIPGGPSGYPLAIGGVHAIADHLRLATPPARTRSRALSLRPLIIGMPFASEGRGAADSAEMLNGAELAIAEANERGGVMGRPVALHAVSYRSGDEESALSAYRDLVENEVDAITAGYACYSPKVHDLVGDARIPYLHAATMRRAVERVRDSRLRLGNIFQTCASDVNYGLGLVRFIKQMRAGVERKNLSIVLPYWPGLDIGLDFVDTALGRHGWRVDVVDVKVDEPGCWERTVAELHRNDPSVIVLASFFVEDAIGFQRAFLENPLRALIYDIYSPSVPQFLAELGNRAEGVVWATTSGVYSDAIGDRFRQRYESHFHRSPGSSQAGLAYDRVGLLLGAWLRTGHPRIFKEVLHDLRTTISRGVNGAYYLGNEGQVGLAFPDDTRDHSISQAHLVFQVQNGRNTIIAPDVYAHGRFRLPPWF</sequence>
<dbReference type="InterPro" id="IPR016032">
    <property type="entry name" value="Sig_transdc_resp-reg_C-effctor"/>
</dbReference>
<evidence type="ECO:0000256" key="3">
    <source>
        <dbReference type="ARBA" id="ARBA00022970"/>
    </source>
</evidence>
<accession>A0ABS3EJX4</accession>
<dbReference type="Gene3D" id="3.40.50.2300">
    <property type="match status" value="2"/>
</dbReference>
<dbReference type="PROSITE" id="PS00622">
    <property type="entry name" value="HTH_LUXR_1"/>
    <property type="match status" value="1"/>
</dbReference>
<dbReference type="InterPro" id="IPR028081">
    <property type="entry name" value="Leu-bd"/>
</dbReference>
<dbReference type="InterPro" id="IPR000792">
    <property type="entry name" value="Tscrpt_reg_LuxR_C"/>
</dbReference>
<dbReference type="Gene3D" id="1.10.10.10">
    <property type="entry name" value="Winged helix-like DNA-binding domain superfamily/Winged helix DNA-binding domain"/>
    <property type="match status" value="1"/>
</dbReference>
<evidence type="ECO:0000313" key="6">
    <source>
        <dbReference type="Proteomes" id="UP000664699"/>
    </source>
</evidence>
<dbReference type="InterPro" id="IPR028082">
    <property type="entry name" value="Peripla_BP_I"/>
</dbReference>
<keyword evidence="2" id="KW-0732">Signal</keyword>
<evidence type="ECO:0000259" key="4">
    <source>
        <dbReference type="PROSITE" id="PS50043"/>
    </source>
</evidence>
<dbReference type="CDD" id="cd06268">
    <property type="entry name" value="PBP1_ABC_transporter_LIVBP-like"/>
    <property type="match status" value="1"/>
</dbReference>
<comment type="similarity">
    <text evidence="1">Belongs to the leucine-binding protein family.</text>
</comment>
<feature type="domain" description="HTH luxR-type" evidence="4">
    <location>
        <begin position="67"/>
        <end position="132"/>
    </location>
</feature>
<dbReference type="InterPro" id="IPR051010">
    <property type="entry name" value="BCAA_transport"/>
</dbReference>
<dbReference type="PANTHER" id="PTHR30483">
    <property type="entry name" value="LEUCINE-SPECIFIC-BINDING PROTEIN"/>
    <property type="match status" value="1"/>
</dbReference>
<dbReference type="SMART" id="SM00421">
    <property type="entry name" value="HTH_LUXR"/>
    <property type="match status" value="1"/>
</dbReference>
<dbReference type="PROSITE" id="PS50043">
    <property type="entry name" value="HTH_LUXR_2"/>
    <property type="match status" value="1"/>
</dbReference>
<reference evidence="5 6" key="1">
    <citation type="submission" date="2021-03" db="EMBL/GenBank/DDBJ databases">
        <title>Whole genome sequence of Agrobacterium sp. strain Rnr.</title>
        <authorList>
            <person name="Mafakheri H."/>
            <person name="Taghavi S.M."/>
            <person name="Nemanja K."/>
            <person name="Osdaghi E."/>
        </authorList>
    </citation>
    <scope>NUCLEOTIDE SEQUENCE [LARGE SCALE GENOMIC DNA]</scope>
    <source>
        <strain evidence="5 6">Rnr</strain>
    </source>
</reference>
<evidence type="ECO:0000256" key="2">
    <source>
        <dbReference type="ARBA" id="ARBA00022729"/>
    </source>
</evidence>
<dbReference type="Pfam" id="PF13458">
    <property type="entry name" value="Peripla_BP_6"/>
    <property type="match status" value="1"/>
</dbReference>
<proteinExistence type="inferred from homology"/>
<dbReference type="InterPro" id="IPR036388">
    <property type="entry name" value="WH-like_DNA-bd_sf"/>
</dbReference>
<dbReference type="SUPFAM" id="SSF53822">
    <property type="entry name" value="Periplasmic binding protein-like I"/>
    <property type="match status" value="1"/>
</dbReference>
<protein>
    <submittedName>
        <fullName evidence="5">ABC transporter substrate-binding protein</fullName>
    </submittedName>
</protein>
<dbReference type="CDD" id="cd06170">
    <property type="entry name" value="LuxR_C_like"/>
    <property type="match status" value="1"/>
</dbReference>
<keyword evidence="6" id="KW-1185">Reference proteome</keyword>
<evidence type="ECO:0000313" key="5">
    <source>
        <dbReference type="EMBL" id="MBO0132274.1"/>
    </source>
</evidence>
<dbReference type="PANTHER" id="PTHR30483:SF6">
    <property type="entry name" value="PERIPLASMIC BINDING PROTEIN OF ABC TRANSPORTER FOR NATURAL AMINO ACIDS"/>
    <property type="match status" value="1"/>
</dbReference>
<dbReference type="Proteomes" id="UP000664699">
    <property type="component" value="Unassembled WGS sequence"/>
</dbReference>
<dbReference type="SUPFAM" id="SSF46894">
    <property type="entry name" value="C-terminal effector domain of the bipartite response regulators"/>
    <property type="match status" value="1"/>
</dbReference>
<organism evidence="5 6">
    <name type="scientific">Agrobacterium burrii</name>
    <dbReference type="NCBI Taxonomy" id="2815339"/>
    <lineage>
        <taxon>Bacteria</taxon>
        <taxon>Pseudomonadati</taxon>
        <taxon>Pseudomonadota</taxon>
        <taxon>Alphaproteobacteria</taxon>
        <taxon>Hyphomicrobiales</taxon>
        <taxon>Rhizobiaceae</taxon>
        <taxon>Rhizobium/Agrobacterium group</taxon>
        <taxon>Agrobacterium</taxon>
        <taxon>Agrobacterium tumefaciens complex</taxon>
    </lineage>
</organism>
<dbReference type="Pfam" id="PF00196">
    <property type="entry name" value="GerE"/>
    <property type="match status" value="1"/>
</dbReference>